<dbReference type="SUPFAM" id="SSF54001">
    <property type="entry name" value="Cysteine proteinases"/>
    <property type="match status" value="1"/>
</dbReference>
<dbReference type="InterPro" id="IPR038765">
    <property type="entry name" value="Papain-like_cys_pep_sf"/>
</dbReference>
<proteinExistence type="predicted"/>
<name>A0A1G5BG06_9FIRM</name>
<dbReference type="OrthoDB" id="9788327at2"/>
<keyword evidence="2" id="KW-1185">Reference proteome</keyword>
<reference evidence="2" key="1">
    <citation type="submission" date="2016-10" db="EMBL/GenBank/DDBJ databases">
        <authorList>
            <person name="Varghese N."/>
            <person name="Submissions S."/>
        </authorList>
    </citation>
    <scope>NUCLEOTIDE SEQUENCE [LARGE SCALE GENOMIC DNA]</scope>
    <source>
        <strain evidence="2">XBD2006</strain>
    </source>
</reference>
<protein>
    <recommendedName>
        <fullName evidence="3">Transglutaminase domain-containing protein</fullName>
    </recommendedName>
</protein>
<gene>
    <name evidence="1" type="ORF">SAMN02910451_00715</name>
</gene>
<dbReference type="EMBL" id="FMUR01000004">
    <property type="protein sequence ID" value="SCX89066.1"/>
    <property type="molecule type" value="Genomic_DNA"/>
</dbReference>
<evidence type="ECO:0008006" key="3">
    <source>
        <dbReference type="Google" id="ProtNLM"/>
    </source>
</evidence>
<sequence>MEGKGICGNLSALYNYLLLQCGVDAYVFHDNGITHAWSYVKIDGVGYHVDTTWTSTLNDFMTPSSVREKNLAEHGITAPINPRYSFDDAPLNKPGIVFSANDNRFAELRNGWIILNIDRERKVITYDSEDGVKEFAYGDF</sequence>
<evidence type="ECO:0000313" key="2">
    <source>
        <dbReference type="Proteomes" id="UP000183047"/>
    </source>
</evidence>
<accession>A0A1G5BG06</accession>
<dbReference type="Proteomes" id="UP000183047">
    <property type="component" value="Unassembled WGS sequence"/>
</dbReference>
<dbReference type="AlphaFoldDB" id="A0A1G5BG06"/>
<organism evidence="1 2">
    <name type="scientific">Butyrivibrio hungatei</name>
    <dbReference type="NCBI Taxonomy" id="185008"/>
    <lineage>
        <taxon>Bacteria</taxon>
        <taxon>Bacillati</taxon>
        <taxon>Bacillota</taxon>
        <taxon>Clostridia</taxon>
        <taxon>Lachnospirales</taxon>
        <taxon>Lachnospiraceae</taxon>
        <taxon>Butyrivibrio</taxon>
    </lineage>
</organism>
<dbReference type="RefSeq" id="WP_143002075.1">
    <property type="nucleotide sequence ID" value="NZ_FMUR01000004.1"/>
</dbReference>
<evidence type="ECO:0000313" key="1">
    <source>
        <dbReference type="EMBL" id="SCX89066.1"/>
    </source>
</evidence>